<evidence type="ECO:0000256" key="8">
    <source>
        <dbReference type="RuleBase" id="RU362119"/>
    </source>
</evidence>
<reference evidence="11" key="1">
    <citation type="journal article" date="2014" name="PLoS ONE">
        <title>Transcriptome-Based Identification of ABC Transporters in the Western Tarnished Plant Bug Lygus hesperus.</title>
        <authorList>
            <person name="Hull J.J."/>
            <person name="Chaney K."/>
            <person name="Geib S.M."/>
            <person name="Fabrick J.A."/>
            <person name="Brent C.S."/>
            <person name="Walsh D."/>
            <person name="Lavine L.C."/>
        </authorList>
    </citation>
    <scope>NUCLEOTIDE SEQUENCE</scope>
</reference>
<dbReference type="GO" id="GO:0046872">
    <property type="term" value="F:metal ion binding"/>
    <property type="evidence" value="ECO:0007669"/>
    <property type="project" value="UniProtKB-KW"/>
</dbReference>
<evidence type="ECO:0000256" key="7">
    <source>
        <dbReference type="ARBA" id="ARBA00022801"/>
    </source>
</evidence>
<dbReference type="InterPro" id="IPR004843">
    <property type="entry name" value="Calcineurin-like_PHP"/>
</dbReference>
<feature type="non-terminal residue" evidence="11">
    <location>
        <position position="1"/>
    </location>
</feature>
<feature type="domain" description="5'-Nucleotidase C-terminal" evidence="10">
    <location>
        <begin position="333"/>
        <end position="499"/>
    </location>
</feature>
<evidence type="ECO:0000259" key="9">
    <source>
        <dbReference type="Pfam" id="PF00149"/>
    </source>
</evidence>
<dbReference type="InterPro" id="IPR036907">
    <property type="entry name" value="5'-Nucleotdase_C_sf"/>
</dbReference>
<sequence>SMLILVMDRLNCVCVLFAVVRTLAGFELNILHINDAHAHIDGTSRSSGLCRTSSSCYGGFARVMAKVKELKAKQKNVLWLSAGDMFQGSPYFTKFKSDVLVPFVNEMGFDAQSLGNHEFDEGVPELAKYLKQVTSPVLCCNIDLSEEPSLKTQVLSESKILEVGGVKVGIVGYLTTDILKENRGNVKILPEVPSLRRAAADVRKQGAQVVIALGHSGYEPELEIAKQVEELDAVIGGHSHTFLYTGDKQDGMDKPKGPYPTMVTQRNGKKVPVVQAFQFTKYLGHLRLEFDSKFRLFNSTGSPILLKPNFPRDKKILEMQEKWDKNMTEVCQVVGEFKKDMEGDRTVCRFQECPMGNFAADALLDYAHKNVNESHIIAFLHGGLIRSSIEKGKATVAEVSSVLPFKDNTVVLKVPGSKLLEALEFSVKDYSPVVGTPRFIQTSGLKVKFDMKKPPGSRVKSARVVGRSGGTTEMTSDGSYVVVMSRFTLNGGDGYVFFKNNSVLLHESKGPIDGILLEYLRNRGLYEPTGESRVEFES</sequence>
<dbReference type="PANTHER" id="PTHR11575">
    <property type="entry name" value="5'-NUCLEOTIDASE-RELATED"/>
    <property type="match status" value="1"/>
</dbReference>
<dbReference type="CDD" id="cd07409">
    <property type="entry name" value="MPP_CD73_N"/>
    <property type="match status" value="1"/>
</dbReference>
<dbReference type="InterPro" id="IPR029052">
    <property type="entry name" value="Metallo-depent_PP-like"/>
</dbReference>
<gene>
    <name evidence="11" type="primary">5NUC_0</name>
    <name evidence="11" type="ORF">CM83_46685</name>
</gene>
<keyword evidence="4" id="KW-0479">Metal-binding</keyword>
<dbReference type="SUPFAM" id="SSF56300">
    <property type="entry name" value="Metallo-dependent phosphatases"/>
    <property type="match status" value="1"/>
</dbReference>
<dbReference type="Pfam" id="PF02872">
    <property type="entry name" value="5_nucleotid_C"/>
    <property type="match status" value="1"/>
</dbReference>
<dbReference type="EC" id="3.1.3.5" evidence="3"/>
<comment type="catalytic activity">
    <reaction evidence="1">
        <text>a ribonucleoside 5'-phosphate + H2O = a ribonucleoside + phosphate</text>
        <dbReference type="Rhea" id="RHEA:12484"/>
        <dbReference type="ChEBI" id="CHEBI:15377"/>
        <dbReference type="ChEBI" id="CHEBI:18254"/>
        <dbReference type="ChEBI" id="CHEBI:43474"/>
        <dbReference type="ChEBI" id="CHEBI:58043"/>
        <dbReference type="EC" id="3.1.3.5"/>
    </reaction>
</comment>
<proteinExistence type="inferred from homology"/>
<dbReference type="PRINTS" id="PR01607">
    <property type="entry name" value="APYRASEFAMLY"/>
</dbReference>
<evidence type="ECO:0000313" key="11">
    <source>
        <dbReference type="EMBL" id="JAG42566.1"/>
    </source>
</evidence>
<dbReference type="SUPFAM" id="SSF55816">
    <property type="entry name" value="5'-nucleotidase (syn. UDP-sugar hydrolase), C-terminal domain"/>
    <property type="match status" value="1"/>
</dbReference>
<evidence type="ECO:0000256" key="1">
    <source>
        <dbReference type="ARBA" id="ARBA00000815"/>
    </source>
</evidence>
<dbReference type="PANTHER" id="PTHR11575:SF24">
    <property type="entry name" value="5'-NUCLEOTIDASE"/>
    <property type="match status" value="1"/>
</dbReference>
<dbReference type="EMBL" id="GBHO01001038">
    <property type="protein sequence ID" value="JAG42566.1"/>
    <property type="molecule type" value="Transcribed_RNA"/>
</dbReference>
<evidence type="ECO:0000256" key="4">
    <source>
        <dbReference type="ARBA" id="ARBA00022723"/>
    </source>
</evidence>
<reference evidence="11" key="2">
    <citation type="submission" date="2014-07" db="EMBL/GenBank/DDBJ databases">
        <authorList>
            <person name="Hull J."/>
        </authorList>
    </citation>
    <scope>NUCLEOTIDE SEQUENCE</scope>
</reference>
<dbReference type="GO" id="GO:0008253">
    <property type="term" value="F:5'-nucleotidase activity"/>
    <property type="evidence" value="ECO:0007669"/>
    <property type="project" value="UniProtKB-EC"/>
</dbReference>
<feature type="domain" description="Calcineurin-like phosphoesterase" evidence="9">
    <location>
        <begin position="29"/>
        <end position="241"/>
    </location>
</feature>
<organism evidence="11">
    <name type="scientific">Lygus hesperus</name>
    <name type="common">Western plant bug</name>
    <dbReference type="NCBI Taxonomy" id="30085"/>
    <lineage>
        <taxon>Eukaryota</taxon>
        <taxon>Metazoa</taxon>
        <taxon>Ecdysozoa</taxon>
        <taxon>Arthropoda</taxon>
        <taxon>Hexapoda</taxon>
        <taxon>Insecta</taxon>
        <taxon>Pterygota</taxon>
        <taxon>Neoptera</taxon>
        <taxon>Paraneoptera</taxon>
        <taxon>Hemiptera</taxon>
        <taxon>Heteroptera</taxon>
        <taxon>Panheteroptera</taxon>
        <taxon>Cimicomorpha</taxon>
        <taxon>Miridae</taxon>
        <taxon>Mirini</taxon>
        <taxon>Lygus</taxon>
    </lineage>
</organism>
<dbReference type="GO" id="GO:0000166">
    <property type="term" value="F:nucleotide binding"/>
    <property type="evidence" value="ECO:0007669"/>
    <property type="project" value="UniProtKB-KW"/>
</dbReference>
<dbReference type="InterPro" id="IPR006179">
    <property type="entry name" value="5_nucleotidase/apyrase"/>
</dbReference>
<evidence type="ECO:0000256" key="2">
    <source>
        <dbReference type="ARBA" id="ARBA00006654"/>
    </source>
</evidence>
<dbReference type="PROSITE" id="PS00785">
    <property type="entry name" value="5_NUCLEOTIDASE_1"/>
    <property type="match status" value="1"/>
</dbReference>
<dbReference type="GO" id="GO:0005886">
    <property type="term" value="C:plasma membrane"/>
    <property type="evidence" value="ECO:0007669"/>
    <property type="project" value="TreeGrafter"/>
</dbReference>
<keyword evidence="6 8" id="KW-0547">Nucleotide-binding</keyword>
<dbReference type="Gene3D" id="3.60.21.10">
    <property type="match status" value="1"/>
</dbReference>
<keyword evidence="7 8" id="KW-0378">Hydrolase</keyword>
<evidence type="ECO:0000256" key="3">
    <source>
        <dbReference type="ARBA" id="ARBA00012643"/>
    </source>
</evidence>
<dbReference type="InterPro" id="IPR008334">
    <property type="entry name" value="5'-Nucleotdase_C"/>
</dbReference>
<dbReference type="GO" id="GO:0006196">
    <property type="term" value="P:AMP catabolic process"/>
    <property type="evidence" value="ECO:0007669"/>
    <property type="project" value="TreeGrafter"/>
</dbReference>
<keyword evidence="5" id="KW-0732">Signal</keyword>
<dbReference type="InterPro" id="IPR006146">
    <property type="entry name" value="5'-Nucleotdase_CS"/>
</dbReference>
<dbReference type="AlphaFoldDB" id="A0A0A9ZF51"/>
<dbReference type="FunFam" id="3.60.21.10:FF:000020">
    <property type="entry name" value="NT5E isoform 4"/>
    <property type="match status" value="1"/>
</dbReference>
<evidence type="ECO:0000259" key="10">
    <source>
        <dbReference type="Pfam" id="PF02872"/>
    </source>
</evidence>
<dbReference type="Pfam" id="PF00149">
    <property type="entry name" value="Metallophos"/>
    <property type="match status" value="1"/>
</dbReference>
<evidence type="ECO:0000256" key="5">
    <source>
        <dbReference type="ARBA" id="ARBA00022729"/>
    </source>
</evidence>
<name>A0A0A9ZF51_LYGHE</name>
<dbReference type="PROSITE" id="PS00786">
    <property type="entry name" value="5_NUCLEOTIDASE_2"/>
    <property type="match status" value="1"/>
</dbReference>
<dbReference type="Gene3D" id="3.90.780.10">
    <property type="entry name" value="5'-Nucleotidase, C-terminal domain"/>
    <property type="match status" value="1"/>
</dbReference>
<protein>
    <recommendedName>
        <fullName evidence="3">5'-nucleotidase</fullName>
        <ecNumber evidence="3">3.1.3.5</ecNumber>
    </recommendedName>
</protein>
<accession>A0A0A9ZF51</accession>
<comment type="similarity">
    <text evidence="2 8">Belongs to the 5'-nucleotidase family.</text>
</comment>
<evidence type="ECO:0000256" key="6">
    <source>
        <dbReference type="ARBA" id="ARBA00022741"/>
    </source>
</evidence>